<dbReference type="EMBL" id="PKUQ01000052">
    <property type="protein sequence ID" value="PLW75422.1"/>
    <property type="molecule type" value="Genomic_DNA"/>
</dbReference>
<sequence length="83" mass="9269">MPEKATIAQILLIGIMKSQHDFQTCLIDCISTAISEKPNRRHAKSSIRNLGHPASLSDIIVGFKAYKFIGAEFKIPVQNRRFG</sequence>
<accession>A0A2N5XLP9</accession>
<comment type="caution">
    <text evidence="1">The sequence shown here is derived from an EMBL/GenBank/DDBJ whole genome shotgun (WGS) entry which is preliminary data.</text>
</comment>
<keyword evidence="2" id="KW-1185">Reference proteome</keyword>
<gene>
    <name evidence="1" type="ORF">C0081_20360</name>
</gene>
<evidence type="ECO:0000313" key="2">
    <source>
        <dbReference type="Proteomes" id="UP000234881"/>
    </source>
</evidence>
<dbReference type="Proteomes" id="UP000234881">
    <property type="component" value="Unassembled WGS sequence"/>
</dbReference>
<organism evidence="1 2">
    <name type="scientific">Cohaesibacter celericrescens</name>
    <dbReference type="NCBI Taxonomy" id="2067669"/>
    <lineage>
        <taxon>Bacteria</taxon>
        <taxon>Pseudomonadati</taxon>
        <taxon>Pseudomonadota</taxon>
        <taxon>Alphaproteobacteria</taxon>
        <taxon>Hyphomicrobiales</taxon>
        <taxon>Cohaesibacteraceae</taxon>
    </lineage>
</organism>
<evidence type="ECO:0000313" key="1">
    <source>
        <dbReference type="EMBL" id="PLW75422.1"/>
    </source>
</evidence>
<reference evidence="1 2" key="1">
    <citation type="submission" date="2018-01" db="EMBL/GenBank/DDBJ databases">
        <title>The draft genome sequence of Cohaesibacter sp. H1304.</title>
        <authorList>
            <person name="Wang N.-N."/>
            <person name="Du Z.-J."/>
        </authorList>
    </citation>
    <scope>NUCLEOTIDE SEQUENCE [LARGE SCALE GENOMIC DNA]</scope>
    <source>
        <strain evidence="1 2">H1304</strain>
    </source>
</reference>
<dbReference type="AlphaFoldDB" id="A0A2N5XLP9"/>
<proteinExistence type="predicted"/>
<name>A0A2N5XLP9_9HYPH</name>
<protein>
    <submittedName>
        <fullName evidence="1">Uncharacterized protein</fullName>
    </submittedName>
</protein>